<protein>
    <submittedName>
        <fullName evidence="1">CRISPR-associated protein Csx3</fullName>
    </submittedName>
</protein>
<comment type="caution">
    <text evidence="1">The sequence shown here is derived from an EMBL/GenBank/DDBJ whole genome shotgun (WGS) entry which is preliminary data.</text>
</comment>
<name>A0ABR8C8G7_9CYAN</name>
<dbReference type="InterPro" id="IPR013409">
    <property type="entry name" value="CRISPR-assoc_prot_Crn3/Csx3"/>
</dbReference>
<gene>
    <name evidence="1" type="primary">csx3</name>
    <name evidence="1" type="ORF">H6G05_07340</name>
</gene>
<accession>A0ABR8C8G7</accession>
<evidence type="ECO:0000313" key="2">
    <source>
        <dbReference type="Proteomes" id="UP000618445"/>
    </source>
</evidence>
<dbReference type="NCBIfam" id="TIGR02579">
    <property type="entry name" value="cas_csx3"/>
    <property type="match status" value="1"/>
</dbReference>
<dbReference type="Proteomes" id="UP000618445">
    <property type="component" value="Unassembled WGS sequence"/>
</dbReference>
<reference evidence="1 2" key="1">
    <citation type="journal article" date="2020" name="ISME J.">
        <title>Comparative genomics reveals insights into cyanobacterial evolution and habitat adaptation.</title>
        <authorList>
            <person name="Chen M.Y."/>
            <person name="Teng W.K."/>
            <person name="Zhao L."/>
            <person name="Hu C.X."/>
            <person name="Zhou Y.K."/>
            <person name="Han B.P."/>
            <person name="Song L.R."/>
            <person name="Shu W.S."/>
        </authorList>
    </citation>
    <scope>NUCLEOTIDE SEQUENCE [LARGE SCALE GENOMIC DNA]</scope>
    <source>
        <strain evidence="1 2">FACHB-1050</strain>
    </source>
</reference>
<dbReference type="RefSeq" id="WP_190577547.1">
    <property type="nucleotide sequence ID" value="NZ_CAWPQU010000078.1"/>
</dbReference>
<dbReference type="EMBL" id="JACJQY010000008">
    <property type="protein sequence ID" value="MBD2316660.1"/>
    <property type="molecule type" value="Genomic_DNA"/>
</dbReference>
<sequence length="98" mass="10403">MNPIIITATENDKYTLVDIAIEGGTCEPADIKSLAIPTVKGNKGVVLNGRAPIWVFGTLIHHFHATHWVATNDPRQGGAIVVESHKSGVSVGDIIPLP</sequence>
<organism evidence="1 2">
    <name type="scientific">Phormidium tenue FACHB-1050</name>
    <dbReference type="NCBI Taxonomy" id="2692857"/>
    <lineage>
        <taxon>Bacteria</taxon>
        <taxon>Bacillati</taxon>
        <taxon>Cyanobacteriota</taxon>
        <taxon>Cyanophyceae</taxon>
        <taxon>Oscillatoriophycideae</taxon>
        <taxon>Oscillatoriales</taxon>
        <taxon>Oscillatoriaceae</taxon>
        <taxon>Phormidium</taxon>
    </lineage>
</organism>
<evidence type="ECO:0000313" key="1">
    <source>
        <dbReference type="EMBL" id="MBD2316660.1"/>
    </source>
</evidence>
<dbReference type="Pfam" id="PF09620">
    <property type="entry name" value="Cas_csx3"/>
    <property type="match status" value="1"/>
</dbReference>
<proteinExistence type="predicted"/>
<keyword evidence="2" id="KW-1185">Reference proteome</keyword>